<protein>
    <submittedName>
        <fullName evidence="8">B3 domain-containing protein At1g08985-like</fullName>
    </submittedName>
</protein>
<sequence length="99" mass="11494">MNPIIMIEKELTETDVSQYGRLRLPKKKVNNIIAITRVPIPHSGIQVEIVDNSNSYWVNLRLDSTGYFIGSGWNLLRDARQLKAGDVIRLDWQNYKFTF</sequence>
<dbReference type="GeneID" id="104755085"/>
<dbReference type="Gene3D" id="2.40.330.10">
    <property type="entry name" value="DNA-binding pseudobarrel domain"/>
    <property type="match status" value="1"/>
</dbReference>
<evidence type="ECO:0000256" key="3">
    <source>
        <dbReference type="ARBA" id="ARBA00023125"/>
    </source>
</evidence>
<evidence type="ECO:0000313" key="7">
    <source>
        <dbReference type="Proteomes" id="UP000694864"/>
    </source>
</evidence>
<evidence type="ECO:0000256" key="2">
    <source>
        <dbReference type="ARBA" id="ARBA00023015"/>
    </source>
</evidence>
<dbReference type="SUPFAM" id="SSF101936">
    <property type="entry name" value="DNA-binding pseudobarrel domain"/>
    <property type="match status" value="1"/>
</dbReference>
<keyword evidence="7" id="KW-1185">Reference proteome</keyword>
<feature type="domain" description="TF-B3" evidence="6">
    <location>
        <begin position="7"/>
        <end position="99"/>
    </location>
</feature>
<evidence type="ECO:0000259" key="6">
    <source>
        <dbReference type="PROSITE" id="PS50863"/>
    </source>
</evidence>
<dbReference type="PROSITE" id="PS50863">
    <property type="entry name" value="B3"/>
    <property type="match status" value="1"/>
</dbReference>
<feature type="non-terminal residue" evidence="8">
    <location>
        <position position="99"/>
    </location>
</feature>
<dbReference type="CDD" id="cd10017">
    <property type="entry name" value="B3_DNA"/>
    <property type="match status" value="1"/>
</dbReference>
<gene>
    <name evidence="8" type="primary">LOC104755085</name>
</gene>
<dbReference type="Proteomes" id="UP000694864">
    <property type="component" value="Chromosome 17"/>
</dbReference>
<dbReference type="InterPro" id="IPR003340">
    <property type="entry name" value="B3_DNA-bd"/>
</dbReference>
<proteinExistence type="predicted"/>
<comment type="subcellular location">
    <subcellularLocation>
        <location evidence="1">Nucleus</location>
    </subcellularLocation>
</comment>
<dbReference type="RefSeq" id="XP_010475718.1">
    <property type="nucleotide sequence ID" value="XM_010477416.1"/>
</dbReference>
<name>A0ABM0WSZ5_CAMSA</name>
<keyword evidence="4" id="KW-0804">Transcription</keyword>
<evidence type="ECO:0000256" key="1">
    <source>
        <dbReference type="ARBA" id="ARBA00004123"/>
    </source>
</evidence>
<evidence type="ECO:0000256" key="4">
    <source>
        <dbReference type="ARBA" id="ARBA00023163"/>
    </source>
</evidence>
<keyword evidence="2" id="KW-0805">Transcription regulation</keyword>
<evidence type="ECO:0000313" key="8">
    <source>
        <dbReference type="RefSeq" id="XP_010475718.1"/>
    </source>
</evidence>
<dbReference type="Pfam" id="PF02362">
    <property type="entry name" value="B3"/>
    <property type="match status" value="1"/>
</dbReference>
<keyword evidence="5" id="KW-0539">Nucleus</keyword>
<reference evidence="7" key="1">
    <citation type="journal article" date="2014" name="Nat. Commun.">
        <title>The emerging biofuel crop Camelina sativa retains a highly undifferentiated hexaploid genome structure.</title>
        <authorList>
            <person name="Kagale S."/>
            <person name="Koh C."/>
            <person name="Nixon J."/>
            <person name="Bollina V."/>
            <person name="Clarke W.E."/>
            <person name="Tuteja R."/>
            <person name="Spillane C."/>
            <person name="Robinson S.J."/>
            <person name="Links M.G."/>
            <person name="Clarke C."/>
            <person name="Higgins E.E."/>
            <person name="Huebert T."/>
            <person name="Sharpe A.G."/>
            <person name="Parkin I.A."/>
        </authorList>
    </citation>
    <scope>NUCLEOTIDE SEQUENCE [LARGE SCALE GENOMIC DNA]</scope>
    <source>
        <strain evidence="7">cv. DH55</strain>
    </source>
</reference>
<dbReference type="SMART" id="SM01019">
    <property type="entry name" value="B3"/>
    <property type="match status" value="1"/>
</dbReference>
<accession>A0ABM0WSZ5</accession>
<organism evidence="7 8">
    <name type="scientific">Camelina sativa</name>
    <name type="common">False flax</name>
    <name type="synonym">Myagrum sativum</name>
    <dbReference type="NCBI Taxonomy" id="90675"/>
    <lineage>
        <taxon>Eukaryota</taxon>
        <taxon>Viridiplantae</taxon>
        <taxon>Streptophyta</taxon>
        <taxon>Embryophyta</taxon>
        <taxon>Tracheophyta</taxon>
        <taxon>Spermatophyta</taxon>
        <taxon>Magnoliopsida</taxon>
        <taxon>eudicotyledons</taxon>
        <taxon>Gunneridae</taxon>
        <taxon>Pentapetalae</taxon>
        <taxon>rosids</taxon>
        <taxon>malvids</taxon>
        <taxon>Brassicales</taxon>
        <taxon>Brassicaceae</taxon>
        <taxon>Camelineae</taxon>
        <taxon>Camelina</taxon>
    </lineage>
</organism>
<dbReference type="InterPro" id="IPR015300">
    <property type="entry name" value="DNA-bd_pseudobarrel_sf"/>
</dbReference>
<reference evidence="8" key="2">
    <citation type="submission" date="2025-08" db="UniProtKB">
        <authorList>
            <consortium name="RefSeq"/>
        </authorList>
    </citation>
    <scope>IDENTIFICATION</scope>
    <source>
        <tissue evidence="8">Leaf</tissue>
    </source>
</reference>
<keyword evidence="3" id="KW-0238">DNA-binding</keyword>
<evidence type="ECO:0000256" key="5">
    <source>
        <dbReference type="ARBA" id="ARBA00023242"/>
    </source>
</evidence>